<keyword evidence="2" id="KW-1185">Reference proteome</keyword>
<dbReference type="Proteomes" id="UP001055811">
    <property type="component" value="Linkage Group LG01"/>
</dbReference>
<reference evidence="1 2" key="2">
    <citation type="journal article" date="2022" name="Mol. Ecol. Resour.">
        <title>The genomes of chicory, endive, great burdock and yacon provide insights into Asteraceae paleo-polyploidization history and plant inulin production.</title>
        <authorList>
            <person name="Fan W."/>
            <person name="Wang S."/>
            <person name="Wang H."/>
            <person name="Wang A."/>
            <person name="Jiang F."/>
            <person name="Liu H."/>
            <person name="Zhao H."/>
            <person name="Xu D."/>
            <person name="Zhang Y."/>
        </authorList>
    </citation>
    <scope>NUCLEOTIDE SEQUENCE [LARGE SCALE GENOMIC DNA]</scope>
    <source>
        <strain evidence="2">cv. Punajuju</strain>
        <tissue evidence="1">Leaves</tissue>
    </source>
</reference>
<accession>A0ACB9HAP3</accession>
<protein>
    <submittedName>
        <fullName evidence="1">Uncharacterized protein</fullName>
    </submittedName>
</protein>
<gene>
    <name evidence="1" type="ORF">L2E82_06268</name>
</gene>
<reference evidence="2" key="1">
    <citation type="journal article" date="2022" name="Mol. Ecol. Resour.">
        <title>The genomes of chicory, endive, great burdock and yacon provide insights into Asteraceae palaeo-polyploidization history and plant inulin production.</title>
        <authorList>
            <person name="Fan W."/>
            <person name="Wang S."/>
            <person name="Wang H."/>
            <person name="Wang A."/>
            <person name="Jiang F."/>
            <person name="Liu H."/>
            <person name="Zhao H."/>
            <person name="Xu D."/>
            <person name="Zhang Y."/>
        </authorList>
    </citation>
    <scope>NUCLEOTIDE SEQUENCE [LARGE SCALE GENOMIC DNA]</scope>
    <source>
        <strain evidence="2">cv. Punajuju</strain>
    </source>
</reference>
<sequence length="72" mass="7928">MPNSMNSRSVRPPSPSSPIFFQTILLIKADRETYKRRAAKGGERCPHVEFTPHVITVKAGEVPSSGRPSHQG</sequence>
<name>A0ACB9HAP3_CICIN</name>
<organism evidence="1 2">
    <name type="scientific">Cichorium intybus</name>
    <name type="common">Chicory</name>
    <dbReference type="NCBI Taxonomy" id="13427"/>
    <lineage>
        <taxon>Eukaryota</taxon>
        <taxon>Viridiplantae</taxon>
        <taxon>Streptophyta</taxon>
        <taxon>Embryophyta</taxon>
        <taxon>Tracheophyta</taxon>
        <taxon>Spermatophyta</taxon>
        <taxon>Magnoliopsida</taxon>
        <taxon>eudicotyledons</taxon>
        <taxon>Gunneridae</taxon>
        <taxon>Pentapetalae</taxon>
        <taxon>asterids</taxon>
        <taxon>campanulids</taxon>
        <taxon>Asterales</taxon>
        <taxon>Asteraceae</taxon>
        <taxon>Cichorioideae</taxon>
        <taxon>Cichorieae</taxon>
        <taxon>Cichoriinae</taxon>
        <taxon>Cichorium</taxon>
    </lineage>
</organism>
<proteinExistence type="predicted"/>
<comment type="caution">
    <text evidence="1">The sequence shown here is derived from an EMBL/GenBank/DDBJ whole genome shotgun (WGS) entry which is preliminary data.</text>
</comment>
<evidence type="ECO:0000313" key="2">
    <source>
        <dbReference type="Proteomes" id="UP001055811"/>
    </source>
</evidence>
<evidence type="ECO:0000313" key="1">
    <source>
        <dbReference type="EMBL" id="KAI3792391.1"/>
    </source>
</evidence>
<dbReference type="EMBL" id="CM042009">
    <property type="protein sequence ID" value="KAI3792391.1"/>
    <property type="molecule type" value="Genomic_DNA"/>
</dbReference>